<dbReference type="Proteomes" id="UP001595443">
    <property type="component" value="Unassembled WGS sequence"/>
</dbReference>
<dbReference type="Gene3D" id="3.30.70.100">
    <property type="match status" value="1"/>
</dbReference>
<evidence type="ECO:0000256" key="7">
    <source>
        <dbReference type="RuleBase" id="RU369025"/>
    </source>
</evidence>
<dbReference type="InterPro" id="IPR049278">
    <property type="entry name" value="MS_channel_C"/>
</dbReference>
<feature type="transmembrane region" description="Helical" evidence="7">
    <location>
        <begin position="67"/>
        <end position="88"/>
    </location>
</feature>
<feature type="transmembrane region" description="Helical" evidence="7">
    <location>
        <begin position="100"/>
        <end position="129"/>
    </location>
</feature>
<feature type="transmembrane region" description="Helical" evidence="7">
    <location>
        <begin position="20"/>
        <end position="46"/>
    </location>
</feature>
<sequence>MLNTILNTPLVQGKSLADAVTIPFLASVAGSVLAAIAILLIGFLLGRWADRRISRLGEMHERLDATLFSFLGNISRYTILTFTVLFVLNTFGIQTTSILAVLGAAGLAIGLALQGTLSNVAAGVMIILFRPFKLGDFVDVGGTMGTVKGITLNFIELATADNLQIIVPNASVWGNTITNYSVNPTRRAEWSFGVSYASDLALAEKVIRETLAADPRSLSEPEPFVQVANLGDSSVDFLVRNWVSSGDFFAYKADMTRKVKEAFDAHGIDIPFPTRTMVTVPAETEERAG</sequence>
<proteinExistence type="inferred from homology"/>
<dbReference type="InterPro" id="IPR011014">
    <property type="entry name" value="MscS_channel_TM-2"/>
</dbReference>
<dbReference type="Gene3D" id="1.10.287.1260">
    <property type="match status" value="1"/>
</dbReference>
<organism evidence="11 12">
    <name type="scientific">Acidimangrovimonas pyrenivorans</name>
    <dbReference type="NCBI Taxonomy" id="2030798"/>
    <lineage>
        <taxon>Bacteria</taxon>
        <taxon>Pseudomonadati</taxon>
        <taxon>Pseudomonadota</taxon>
        <taxon>Alphaproteobacteria</taxon>
        <taxon>Rhodobacterales</taxon>
        <taxon>Paracoccaceae</taxon>
        <taxon>Acidimangrovimonas</taxon>
    </lineage>
</organism>
<evidence type="ECO:0000259" key="9">
    <source>
        <dbReference type="Pfam" id="PF21082"/>
    </source>
</evidence>
<keyword evidence="7" id="KW-0407">Ion channel</keyword>
<keyword evidence="5 7" id="KW-1133">Transmembrane helix</keyword>
<evidence type="ECO:0000256" key="3">
    <source>
        <dbReference type="ARBA" id="ARBA00022475"/>
    </source>
</evidence>
<dbReference type="Pfam" id="PF21088">
    <property type="entry name" value="MS_channel_1st"/>
    <property type="match status" value="1"/>
</dbReference>
<comment type="subunit">
    <text evidence="7">Homoheptamer.</text>
</comment>
<evidence type="ECO:0000313" key="12">
    <source>
        <dbReference type="Proteomes" id="UP001595443"/>
    </source>
</evidence>
<dbReference type="InterPro" id="IPR049142">
    <property type="entry name" value="MS_channel_1st"/>
</dbReference>
<keyword evidence="3" id="KW-1003">Cell membrane</keyword>
<dbReference type="SUPFAM" id="SSF82689">
    <property type="entry name" value="Mechanosensitive channel protein MscS (YggB), C-terminal domain"/>
    <property type="match status" value="1"/>
</dbReference>
<dbReference type="PANTHER" id="PTHR30221">
    <property type="entry name" value="SMALL-CONDUCTANCE MECHANOSENSITIVE CHANNEL"/>
    <property type="match status" value="1"/>
</dbReference>
<keyword evidence="7" id="KW-0997">Cell inner membrane</keyword>
<dbReference type="InterPro" id="IPR045275">
    <property type="entry name" value="MscS_archaea/bacteria_type"/>
</dbReference>
<dbReference type="RefSeq" id="WP_377831616.1">
    <property type="nucleotide sequence ID" value="NZ_JBHRSK010000003.1"/>
</dbReference>
<keyword evidence="6 7" id="KW-0472">Membrane</keyword>
<name>A0ABV7ADQ8_9RHOB</name>
<keyword evidence="7" id="KW-0813">Transport</keyword>
<evidence type="ECO:0000256" key="6">
    <source>
        <dbReference type="ARBA" id="ARBA00023136"/>
    </source>
</evidence>
<feature type="domain" description="Mechanosensitive ion channel MscS" evidence="8">
    <location>
        <begin position="116"/>
        <end position="181"/>
    </location>
</feature>
<feature type="domain" description="Mechanosensitive ion channel MscS C-terminal" evidence="9">
    <location>
        <begin position="189"/>
        <end position="270"/>
    </location>
</feature>
<evidence type="ECO:0000259" key="10">
    <source>
        <dbReference type="Pfam" id="PF21088"/>
    </source>
</evidence>
<comment type="similarity">
    <text evidence="2 7">Belongs to the MscS (TC 1.A.23) family.</text>
</comment>
<evidence type="ECO:0000313" key="11">
    <source>
        <dbReference type="EMBL" id="MFC2966987.1"/>
    </source>
</evidence>
<reference evidence="12" key="1">
    <citation type="journal article" date="2019" name="Int. J. Syst. Evol. Microbiol.">
        <title>The Global Catalogue of Microorganisms (GCM) 10K type strain sequencing project: providing services to taxonomists for standard genome sequencing and annotation.</title>
        <authorList>
            <consortium name="The Broad Institute Genomics Platform"/>
            <consortium name="The Broad Institute Genome Sequencing Center for Infectious Disease"/>
            <person name="Wu L."/>
            <person name="Ma J."/>
        </authorList>
    </citation>
    <scope>NUCLEOTIDE SEQUENCE [LARGE SCALE GENOMIC DNA]</scope>
    <source>
        <strain evidence="12">KCTC 62192</strain>
    </source>
</reference>
<accession>A0ABV7ADQ8</accession>
<evidence type="ECO:0000256" key="5">
    <source>
        <dbReference type="ARBA" id="ARBA00022989"/>
    </source>
</evidence>
<dbReference type="InterPro" id="IPR023408">
    <property type="entry name" value="MscS_beta-dom_sf"/>
</dbReference>
<dbReference type="Pfam" id="PF21082">
    <property type="entry name" value="MS_channel_3rd"/>
    <property type="match status" value="1"/>
</dbReference>
<feature type="domain" description="Mechanosensitive ion channel transmembrane helices 2/3" evidence="10">
    <location>
        <begin position="73"/>
        <end position="114"/>
    </location>
</feature>
<dbReference type="Pfam" id="PF00924">
    <property type="entry name" value="MS_channel_2nd"/>
    <property type="match status" value="1"/>
</dbReference>
<dbReference type="EMBL" id="JBHRSK010000003">
    <property type="protein sequence ID" value="MFC2966987.1"/>
    <property type="molecule type" value="Genomic_DNA"/>
</dbReference>
<evidence type="ECO:0000259" key="8">
    <source>
        <dbReference type="Pfam" id="PF00924"/>
    </source>
</evidence>
<comment type="caution">
    <text evidence="11">The sequence shown here is derived from an EMBL/GenBank/DDBJ whole genome shotgun (WGS) entry which is preliminary data.</text>
</comment>
<protein>
    <recommendedName>
        <fullName evidence="7">Small-conductance mechanosensitive channel</fullName>
    </recommendedName>
</protein>
<keyword evidence="4 7" id="KW-0812">Transmembrane</keyword>
<dbReference type="SUPFAM" id="SSF82861">
    <property type="entry name" value="Mechanosensitive channel protein MscS (YggB), transmembrane region"/>
    <property type="match status" value="1"/>
</dbReference>
<dbReference type="PANTHER" id="PTHR30221:SF1">
    <property type="entry name" value="SMALL-CONDUCTANCE MECHANOSENSITIVE CHANNEL"/>
    <property type="match status" value="1"/>
</dbReference>
<comment type="caution">
    <text evidence="7">Lacks conserved residue(s) required for the propagation of feature annotation.</text>
</comment>
<gene>
    <name evidence="11" type="ORF">ACFOES_02670</name>
</gene>
<keyword evidence="7" id="KW-0406">Ion transport</keyword>
<dbReference type="InterPro" id="IPR006685">
    <property type="entry name" value="MscS_channel_2nd"/>
</dbReference>
<evidence type="ECO:0000256" key="4">
    <source>
        <dbReference type="ARBA" id="ARBA00022692"/>
    </source>
</evidence>
<dbReference type="InterPro" id="IPR010920">
    <property type="entry name" value="LSM_dom_sf"/>
</dbReference>
<dbReference type="InterPro" id="IPR011066">
    <property type="entry name" value="MscS_channel_C_sf"/>
</dbReference>
<keyword evidence="12" id="KW-1185">Reference proteome</keyword>
<evidence type="ECO:0000256" key="1">
    <source>
        <dbReference type="ARBA" id="ARBA00004651"/>
    </source>
</evidence>
<dbReference type="Gene3D" id="2.30.30.60">
    <property type="match status" value="1"/>
</dbReference>
<comment type="function">
    <text evidence="7">Mechanosensitive channel that participates in the regulation of osmotic pressure changes within the cell, opening in response to stretch forces in the membrane lipid bilayer, without the need for other proteins. Contributes to normal resistance to hypoosmotic shock. Forms an ion channel of 1.0 nanosiemens conductance with a slight preference for anions.</text>
</comment>
<evidence type="ECO:0000256" key="2">
    <source>
        <dbReference type="ARBA" id="ARBA00008017"/>
    </source>
</evidence>
<dbReference type="SUPFAM" id="SSF50182">
    <property type="entry name" value="Sm-like ribonucleoproteins"/>
    <property type="match status" value="1"/>
</dbReference>
<comment type="subcellular location">
    <subcellularLocation>
        <location evidence="7">Cell inner membrane</location>
        <topology evidence="7">Multi-pass membrane protein</topology>
    </subcellularLocation>
    <subcellularLocation>
        <location evidence="1">Cell membrane</location>
        <topology evidence="1">Multi-pass membrane protein</topology>
    </subcellularLocation>
</comment>